<proteinExistence type="predicted"/>
<accession>A0A8J2V367</accession>
<name>A0A8J2V367_9PROT</name>
<organism evidence="1 2">
    <name type="scientific">Aquisalinus flavus</name>
    <dbReference type="NCBI Taxonomy" id="1526572"/>
    <lineage>
        <taxon>Bacteria</taxon>
        <taxon>Pseudomonadati</taxon>
        <taxon>Pseudomonadota</taxon>
        <taxon>Alphaproteobacteria</taxon>
        <taxon>Parvularculales</taxon>
        <taxon>Parvularculaceae</taxon>
        <taxon>Aquisalinus</taxon>
    </lineage>
</organism>
<reference evidence="1" key="2">
    <citation type="submission" date="2020-09" db="EMBL/GenBank/DDBJ databases">
        <authorList>
            <person name="Sun Q."/>
            <person name="Zhou Y."/>
        </authorList>
    </citation>
    <scope>NUCLEOTIDE SEQUENCE</scope>
    <source>
        <strain evidence="1">CGMCC 1.12921</strain>
    </source>
</reference>
<evidence type="ECO:0000313" key="2">
    <source>
        <dbReference type="Proteomes" id="UP000613582"/>
    </source>
</evidence>
<dbReference type="Proteomes" id="UP000613582">
    <property type="component" value="Unassembled WGS sequence"/>
</dbReference>
<evidence type="ECO:0000313" key="1">
    <source>
        <dbReference type="EMBL" id="GGD19069.1"/>
    </source>
</evidence>
<protein>
    <submittedName>
        <fullName evidence="1">Uncharacterized protein</fullName>
    </submittedName>
</protein>
<reference evidence="1" key="1">
    <citation type="journal article" date="2014" name="Int. J. Syst. Evol. Microbiol.">
        <title>Complete genome sequence of Corynebacterium casei LMG S-19264T (=DSM 44701T), isolated from a smear-ripened cheese.</title>
        <authorList>
            <consortium name="US DOE Joint Genome Institute (JGI-PGF)"/>
            <person name="Walter F."/>
            <person name="Albersmeier A."/>
            <person name="Kalinowski J."/>
            <person name="Ruckert C."/>
        </authorList>
    </citation>
    <scope>NUCLEOTIDE SEQUENCE</scope>
    <source>
        <strain evidence="1">CGMCC 1.12921</strain>
    </source>
</reference>
<dbReference type="RefSeq" id="WP_188160610.1">
    <property type="nucleotide sequence ID" value="NZ_BMGH01000002.1"/>
</dbReference>
<sequence>MIESRVTFMFPFRLEGVYDLQMPGTYSIRSTVSHHWVFPFHWHRSEDSSIRLCSTPGRRGKLQDVDISIADLSAALGRDRHQDADLAGPAV</sequence>
<comment type="caution">
    <text evidence="1">The sequence shown here is derived from an EMBL/GenBank/DDBJ whole genome shotgun (WGS) entry which is preliminary data.</text>
</comment>
<gene>
    <name evidence="1" type="ORF">GCM10011342_29710</name>
</gene>
<keyword evidence="2" id="KW-1185">Reference proteome</keyword>
<dbReference type="EMBL" id="BMGH01000002">
    <property type="protein sequence ID" value="GGD19069.1"/>
    <property type="molecule type" value="Genomic_DNA"/>
</dbReference>
<dbReference type="AlphaFoldDB" id="A0A8J2V367"/>